<dbReference type="PROSITE" id="PS51421">
    <property type="entry name" value="RAS"/>
    <property type="match status" value="1"/>
</dbReference>
<dbReference type="SUPFAM" id="SSF52540">
    <property type="entry name" value="P-loop containing nucleoside triphosphate hydrolases"/>
    <property type="match status" value="1"/>
</dbReference>
<dbReference type="VEuPathDB" id="AmoebaDB:ACA1_399850"/>
<dbReference type="PROSITE" id="PS51419">
    <property type="entry name" value="RAB"/>
    <property type="match status" value="1"/>
</dbReference>
<dbReference type="GeneID" id="14912389"/>
<dbReference type="GO" id="GO:0016020">
    <property type="term" value="C:membrane"/>
    <property type="evidence" value="ECO:0007669"/>
    <property type="project" value="UniProtKB-SubCell"/>
</dbReference>
<evidence type="ECO:0000313" key="9">
    <source>
        <dbReference type="EMBL" id="ELR11936.1"/>
    </source>
</evidence>
<evidence type="ECO:0000256" key="1">
    <source>
        <dbReference type="ARBA" id="ARBA00004635"/>
    </source>
</evidence>
<dbReference type="STRING" id="1257118.L8GIC5"/>
<evidence type="ECO:0000256" key="3">
    <source>
        <dbReference type="ARBA" id="ARBA00022741"/>
    </source>
</evidence>
<evidence type="ECO:0000256" key="8">
    <source>
        <dbReference type="SAM" id="MobiDB-lite"/>
    </source>
</evidence>
<dbReference type="InterPro" id="IPR001806">
    <property type="entry name" value="Small_GTPase"/>
</dbReference>
<dbReference type="InterPro" id="IPR005225">
    <property type="entry name" value="Small_GTP-bd"/>
</dbReference>
<dbReference type="PROSITE" id="PS51420">
    <property type="entry name" value="RHO"/>
    <property type="match status" value="1"/>
</dbReference>
<dbReference type="OMA" id="QELNTHC"/>
<evidence type="ECO:0000256" key="2">
    <source>
        <dbReference type="ARBA" id="ARBA00006270"/>
    </source>
</evidence>
<organism evidence="9 10">
    <name type="scientific">Acanthamoeba castellanii (strain ATCC 30010 / Neff)</name>
    <dbReference type="NCBI Taxonomy" id="1257118"/>
    <lineage>
        <taxon>Eukaryota</taxon>
        <taxon>Amoebozoa</taxon>
        <taxon>Discosea</taxon>
        <taxon>Longamoebia</taxon>
        <taxon>Centramoebida</taxon>
        <taxon>Acanthamoebidae</taxon>
        <taxon>Acanthamoeba</taxon>
    </lineage>
</organism>
<dbReference type="PRINTS" id="PR00449">
    <property type="entry name" value="RASTRNSFRMNG"/>
</dbReference>
<dbReference type="Gene3D" id="3.40.50.300">
    <property type="entry name" value="P-loop containing nucleotide triphosphate hydrolases"/>
    <property type="match status" value="1"/>
</dbReference>
<comment type="subcellular location">
    <subcellularLocation>
        <location evidence="1">Membrane</location>
        <topology evidence="1">Lipid-anchor</topology>
    </subcellularLocation>
</comment>
<dbReference type="SMART" id="SM00173">
    <property type="entry name" value="RAS"/>
    <property type="match status" value="1"/>
</dbReference>
<evidence type="ECO:0000313" key="10">
    <source>
        <dbReference type="Proteomes" id="UP000011083"/>
    </source>
</evidence>
<gene>
    <name evidence="9" type="ORF">ACA1_399850</name>
</gene>
<proteinExistence type="inferred from homology"/>
<dbReference type="GO" id="GO:0003924">
    <property type="term" value="F:GTPase activity"/>
    <property type="evidence" value="ECO:0007669"/>
    <property type="project" value="InterPro"/>
</dbReference>
<dbReference type="NCBIfam" id="TIGR00231">
    <property type="entry name" value="small_GTP"/>
    <property type="match status" value="1"/>
</dbReference>
<feature type="region of interest" description="Disordered" evidence="8">
    <location>
        <begin position="191"/>
        <end position="228"/>
    </location>
</feature>
<keyword evidence="5" id="KW-0472">Membrane</keyword>
<dbReference type="SMART" id="SM00174">
    <property type="entry name" value="RHO"/>
    <property type="match status" value="1"/>
</dbReference>
<reference evidence="9 10" key="1">
    <citation type="journal article" date="2013" name="Genome Biol.">
        <title>Genome of Acanthamoeba castellanii highlights extensive lateral gene transfer and early evolution of tyrosine kinase signaling.</title>
        <authorList>
            <person name="Clarke M."/>
            <person name="Lohan A.J."/>
            <person name="Liu B."/>
            <person name="Lagkouvardos I."/>
            <person name="Roy S."/>
            <person name="Zafar N."/>
            <person name="Bertelli C."/>
            <person name="Schilde C."/>
            <person name="Kianianmomeni A."/>
            <person name="Burglin T.R."/>
            <person name="Frech C."/>
            <person name="Turcotte B."/>
            <person name="Kopec K.O."/>
            <person name="Synnott J.M."/>
            <person name="Choo C."/>
            <person name="Paponov I."/>
            <person name="Finkler A."/>
            <person name="Soon Heng Tan C."/>
            <person name="Hutchins A.P."/>
            <person name="Weinmeier T."/>
            <person name="Rattei T."/>
            <person name="Chu J.S."/>
            <person name="Gimenez G."/>
            <person name="Irimia M."/>
            <person name="Rigden D.J."/>
            <person name="Fitzpatrick D.A."/>
            <person name="Lorenzo-Morales J."/>
            <person name="Bateman A."/>
            <person name="Chiu C.H."/>
            <person name="Tang P."/>
            <person name="Hegemann P."/>
            <person name="Fromm H."/>
            <person name="Raoult D."/>
            <person name="Greub G."/>
            <person name="Miranda-Saavedra D."/>
            <person name="Chen N."/>
            <person name="Nash P."/>
            <person name="Ginger M.L."/>
            <person name="Horn M."/>
            <person name="Schaap P."/>
            <person name="Caler L."/>
            <person name="Loftus B."/>
        </authorList>
    </citation>
    <scope>NUCLEOTIDE SEQUENCE [LARGE SCALE GENOMIC DNA]</scope>
    <source>
        <strain evidence="9 10">Neff</strain>
    </source>
</reference>
<evidence type="ECO:0000256" key="4">
    <source>
        <dbReference type="ARBA" id="ARBA00023134"/>
    </source>
</evidence>
<accession>L8GIC5</accession>
<feature type="compositionally biased region" description="Pro residues" evidence="8">
    <location>
        <begin position="219"/>
        <end position="228"/>
    </location>
</feature>
<dbReference type="SMART" id="SM00176">
    <property type="entry name" value="RAN"/>
    <property type="match status" value="1"/>
</dbReference>
<dbReference type="GO" id="GO:0005525">
    <property type="term" value="F:GTP binding"/>
    <property type="evidence" value="ECO:0007669"/>
    <property type="project" value="UniProtKB-KW"/>
</dbReference>
<evidence type="ECO:0000256" key="5">
    <source>
        <dbReference type="ARBA" id="ARBA00023136"/>
    </source>
</evidence>
<dbReference type="InterPro" id="IPR027417">
    <property type="entry name" value="P-loop_NTPase"/>
</dbReference>
<keyword evidence="3" id="KW-0547">Nucleotide-binding</keyword>
<comment type="similarity">
    <text evidence="2">Belongs to the small GTPase superfamily. Rab family.</text>
</comment>
<dbReference type="FunFam" id="3.40.50.300:FF:000274">
    <property type="entry name" value="ras-related protein RABA5a"/>
    <property type="match status" value="1"/>
</dbReference>
<keyword evidence="6" id="KW-0449">Lipoprotein</keyword>
<dbReference type="Proteomes" id="UP000011083">
    <property type="component" value="Unassembled WGS sequence"/>
</dbReference>
<evidence type="ECO:0000256" key="7">
    <source>
        <dbReference type="ARBA" id="ARBA00023289"/>
    </source>
</evidence>
<dbReference type="InterPro" id="IPR050209">
    <property type="entry name" value="Rab_GTPases_membrane_traffic"/>
</dbReference>
<protein>
    <submittedName>
        <fullName evidence="9">Ras family protein</fullName>
    </submittedName>
</protein>
<evidence type="ECO:0000256" key="6">
    <source>
        <dbReference type="ARBA" id="ARBA00023288"/>
    </source>
</evidence>
<dbReference type="KEGG" id="acan:ACA1_399850"/>
<sequence length="228" mass="24887">MNSDASDTPDYLLKIVIVGDSGVGKSNIMSRFTNDTFEESSKTTIGVAFATKNMAVETSNDSTKDCKKQVKLQVWDTAGQERYRALSSAYYRGAQGALVVYDITSRESLDSIPKWLEEIDKYCTQDVVVTLVGNKLDLSENRCVSVEEGKKVAARENMFFIETSAKDATNIEKAFTHLIKEIIQSNLSQANNDGKIAGKAPSDTGITLKPPEEPESDPNAPPQPGCSC</sequence>
<dbReference type="PANTHER" id="PTHR47979">
    <property type="entry name" value="DRAB11-RELATED"/>
    <property type="match status" value="1"/>
</dbReference>
<keyword evidence="4" id="KW-0342">GTP-binding</keyword>
<dbReference type="AlphaFoldDB" id="L8GIC5"/>
<dbReference type="Pfam" id="PF00071">
    <property type="entry name" value="Ras"/>
    <property type="match status" value="1"/>
</dbReference>
<dbReference type="EMBL" id="KB008145">
    <property type="protein sequence ID" value="ELR11936.1"/>
    <property type="molecule type" value="Genomic_DNA"/>
</dbReference>
<name>L8GIC5_ACACF</name>
<dbReference type="SMART" id="SM00175">
    <property type="entry name" value="RAB"/>
    <property type="match status" value="1"/>
</dbReference>
<keyword evidence="7" id="KW-0636">Prenylation</keyword>
<dbReference type="OrthoDB" id="63533at2759"/>
<dbReference type="RefSeq" id="XP_004333949.1">
    <property type="nucleotide sequence ID" value="XM_004333901.1"/>
</dbReference>
<keyword evidence="10" id="KW-1185">Reference proteome</keyword>